<accession>A0A6M3KEH8</accession>
<dbReference type="EMBL" id="MT141498">
    <property type="protein sequence ID" value="QJA63482.1"/>
    <property type="molecule type" value="Genomic_DNA"/>
</dbReference>
<name>A0A6M3KEH8_9ZZZZ</name>
<keyword evidence="1" id="KW-0175">Coiled coil</keyword>
<feature type="coiled-coil region" evidence="1">
    <location>
        <begin position="12"/>
        <end position="46"/>
    </location>
</feature>
<protein>
    <submittedName>
        <fullName evidence="3">Putative transcription factor</fullName>
    </submittedName>
</protein>
<sequence length="48" mass="5966">MSDRTYHLDQENRILRRIIKRLEDEIDRLETKVSVLKQQIKDLKEDRK</sequence>
<evidence type="ECO:0000256" key="1">
    <source>
        <dbReference type="SAM" id="Coils"/>
    </source>
</evidence>
<dbReference type="EMBL" id="MT142417">
    <property type="protein sequence ID" value="QJA80336.1"/>
    <property type="molecule type" value="Genomic_DNA"/>
</dbReference>
<evidence type="ECO:0000313" key="2">
    <source>
        <dbReference type="EMBL" id="QJA63482.1"/>
    </source>
</evidence>
<dbReference type="AlphaFoldDB" id="A0A6M3KEH8"/>
<organism evidence="3">
    <name type="scientific">viral metagenome</name>
    <dbReference type="NCBI Taxonomy" id="1070528"/>
    <lineage>
        <taxon>unclassified sequences</taxon>
        <taxon>metagenomes</taxon>
        <taxon>organismal metagenomes</taxon>
    </lineage>
</organism>
<dbReference type="Gene3D" id="1.20.5.340">
    <property type="match status" value="1"/>
</dbReference>
<reference evidence="3" key="1">
    <citation type="submission" date="2020-03" db="EMBL/GenBank/DDBJ databases">
        <title>The deep terrestrial virosphere.</title>
        <authorList>
            <person name="Holmfeldt K."/>
            <person name="Nilsson E."/>
            <person name="Simone D."/>
            <person name="Lopez-Fernandez M."/>
            <person name="Wu X."/>
            <person name="de Brujin I."/>
            <person name="Lundin D."/>
            <person name="Andersson A."/>
            <person name="Bertilsson S."/>
            <person name="Dopson M."/>
        </authorList>
    </citation>
    <scope>NUCLEOTIDE SEQUENCE</scope>
    <source>
        <strain evidence="3">MM415A00745</strain>
        <strain evidence="2">MM415B00626</strain>
    </source>
</reference>
<proteinExistence type="predicted"/>
<gene>
    <name evidence="3" type="ORF">MM415A00745_0015</name>
    <name evidence="2" type="ORF">MM415B00626_0015</name>
</gene>
<evidence type="ECO:0000313" key="3">
    <source>
        <dbReference type="EMBL" id="QJA80336.1"/>
    </source>
</evidence>